<proteinExistence type="predicted"/>
<dbReference type="AlphaFoldDB" id="A0A1G7UP65"/>
<sequence>MQTQVTALCLAGGLLLGASTVHAALPDSARLYKNPSCGCCETYARHLESSGIDVEVIDSQPMGQIKEAAGIPYGQGSCHTVMMDGYVIEGHVPVAALEMLFEQRPEIDGIGLAGMPQGTPGMPGEQLAPYEVYQFTDGQARPFMTL</sequence>
<evidence type="ECO:0000313" key="3">
    <source>
        <dbReference type="Proteomes" id="UP000198641"/>
    </source>
</evidence>
<reference evidence="2 3" key="1">
    <citation type="submission" date="2016-10" db="EMBL/GenBank/DDBJ databases">
        <authorList>
            <person name="de Groot N.N."/>
        </authorList>
    </citation>
    <scope>NUCLEOTIDE SEQUENCE [LARGE SCALE GENOMIC DNA]</scope>
    <source>
        <strain evidence="2 3">BH539</strain>
    </source>
</reference>
<evidence type="ECO:0000256" key="1">
    <source>
        <dbReference type="SAM" id="SignalP"/>
    </source>
</evidence>
<keyword evidence="1" id="KW-0732">Signal</keyword>
<dbReference type="OrthoDB" id="14727at2"/>
<dbReference type="STRING" id="284577.SAMN05216571_11554"/>
<dbReference type="EMBL" id="FNCI01000015">
    <property type="protein sequence ID" value="SDG48510.1"/>
    <property type="molecule type" value="Genomic_DNA"/>
</dbReference>
<protein>
    <submittedName>
        <fullName evidence="2">Uncharacterized conserved protein</fullName>
    </submittedName>
</protein>
<evidence type="ECO:0000313" key="2">
    <source>
        <dbReference type="EMBL" id="SDG48510.1"/>
    </source>
</evidence>
<gene>
    <name evidence="2" type="ORF">SAMN05216571_11554</name>
</gene>
<keyword evidence="3" id="KW-1185">Reference proteome</keyword>
<name>A0A1G7UP65_9GAMM</name>
<dbReference type="Proteomes" id="UP000198641">
    <property type="component" value="Unassembled WGS sequence"/>
</dbReference>
<dbReference type="RefSeq" id="WP_092528229.1">
    <property type="nucleotide sequence ID" value="NZ_FNCI01000015.1"/>
</dbReference>
<accession>A0A1G7UP65</accession>
<dbReference type="InterPro" id="IPR007332">
    <property type="entry name" value="DUF411"/>
</dbReference>
<organism evidence="2 3">
    <name type="scientific">Onishia taeanensis</name>
    <dbReference type="NCBI Taxonomy" id="284577"/>
    <lineage>
        <taxon>Bacteria</taxon>
        <taxon>Pseudomonadati</taxon>
        <taxon>Pseudomonadota</taxon>
        <taxon>Gammaproteobacteria</taxon>
        <taxon>Oceanospirillales</taxon>
        <taxon>Halomonadaceae</taxon>
        <taxon>Onishia</taxon>
    </lineage>
</organism>
<feature type="signal peptide" evidence="1">
    <location>
        <begin position="1"/>
        <end position="23"/>
    </location>
</feature>
<dbReference type="Pfam" id="PF04214">
    <property type="entry name" value="DUF411"/>
    <property type="match status" value="1"/>
</dbReference>
<feature type="chain" id="PRO_5011643695" evidence="1">
    <location>
        <begin position="24"/>
        <end position="146"/>
    </location>
</feature>